<dbReference type="GO" id="GO:0004081">
    <property type="term" value="F:bis(5'-nucleosyl)-tetraphosphatase (asymmetrical) activity"/>
    <property type="evidence" value="ECO:0007669"/>
    <property type="project" value="TreeGrafter"/>
</dbReference>
<keyword evidence="1" id="KW-0378">Hydrolase</keyword>
<dbReference type="PANTHER" id="PTHR21340">
    <property type="entry name" value="DIADENOSINE 5,5-P1,P4-TETRAPHOSPHATE PYROPHOSPHOHYDROLASE MUTT"/>
    <property type="match status" value="1"/>
</dbReference>
<accession>A0A1G9M489</accession>
<gene>
    <name evidence="4" type="ORF">SAMN04488535_0427</name>
</gene>
<name>A0A1G9M489_9CORY</name>
<feature type="region of interest" description="Disordered" evidence="2">
    <location>
        <begin position="1"/>
        <end position="33"/>
    </location>
</feature>
<dbReference type="InterPro" id="IPR015797">
    <property type="entry name" value="NUDIX_hydrolase-like_dom_sf"/>
</dbReference>
<dbReference type="PROSITE" id="PS51462">
    <property type="entry name" value="NUDIX"/>
    <property type="match status" value="1"/>
</dbReference>
<dbReference type="InterPro" id="IPR020084">
    <property type="entry name" value="NUDIX_hydrolase_CS"/>
</dbReference>
<dbReference type="PANTHER" id="PTHR21340:SF0">
    <property type="entry name" value="BIS(5'-NUCLEOSYL)-TETRAPHOSPHATASE [ASYMMETRICAL]"/>
    <property type="match status" value="1"/>
</dbReference>
<dbReference type="AlphaFoldDB" id="A0A1G9M489"/>
<dbReference type="InterPro" id="IPR029033">
    <property type="entry name" value="His_PPase_superfam"/>
</dbReference>
<evidence type="ECO:0000313" key="5">
    <source>
        <dbReference type="Proteomes" id="UP000199350"/>
    </source>
</evidence>
<dbReference type="SMART" id="SM00855">
    <property type="entry name" value="PGAM"/>
    <property type="match status" value="1"/>
</dbReference>
<proteinExistence type="predicted"/>
<dbReference type="Gene3D" id="3.40.50.1240">
    <property type="entry name" value="Phosphoglycerate mutase-like"/>
    <property type="match status" value="1"/>
</dbReference>
<dbReference type="InterPro" id="IPR013078">
    <property type="entry name" value="His_Pase_superF_clade-1"/>
</dbReference>
<dbReference type="Proteomes" id="UP000199350">
    <property type="component" value="Chromosome I"/>
</dbReference>
<dbReference type="EMBL" id="LT629700">
    <property type="protein sequence ID" value="SDL68974.1"/>
    <property type="molecule type" value="Genomic_DNA"/>
</dbReference>
<dbReference type="SUPFAM" id="SSF55811">
    <property type="entry name" value="Nudix"/>
    <property type="match status" value="1"/>
</dbReference>
<keyword evidence="5" id="KW-1185">Reference proteome</keyword>
<evidence type="ECO:0000256" key="1">
    <source>
        <dbReference type="ARBA" id="ARBA00022801"/>
    </source>
</evidence>
<dbReference type="InterPro" id="IPR051325">
    <property type="entry name" value="Nudix_hydrolase_domain"/>
</dbReference>
<dbReference type="CDD" id="cd03673">
    <property type="entry name" value="NUDIX_Ap6A_hydrolase"/>
    <property type="match status" value="1"/>
</dbReference>
<sequence length="362" mass="40299">MRNNGTMAKNPARNDKHTTADKAARELHETDKDDRAELFLTGRHQEIPLHPGREFAKTTLAAGAVLWRGTLSREANGEANADAVEVACIHRPHYDDWSLAKGKADPGESLVATAVREIKEETGYDIRLGKLLGKTIYPVKDTTKVVYYFTGEVTGGEFAANSEVDEIRWLPIEEAKELLTYDLDRQVLEKAQKRFRLPATSRILYVRHGRAHDREKWSGDDNLRPLDKKGRRQSEMLVPLLAPFHPERIYSAVPDRCQTTVAPLADELGLDVTVDPLYGDDAWVDNQVACKEAFMSVVKQDGVSVICSQGHIMPDMIAWLSDTGRLPIEGDIAVKKGGVWVLSFNGEDLTGADYIPSALPVR</sequence>
<evidence type="ECO:0000259" key="3">
    <source>
        <dbReference type="PROSITE" id="PS51462"/>
    </source>
</evidence>
<organism evidence="4 5">
    <name type="scientific">Corynebacterium mycetoides</name>
    <dbReference type="NCBI Taxonomy" id="38302"/>
    <lineage>
        <taxon>Bacteria</taxon>
        <taxon>Bacillati</taxon>
        <taxon>Actinomycetota</taxon>
        <taxon>Actinomycetes</taxon>
        <taxon>Mycobacteriales</taxon>
        <taxon>Corynebacteriaceae</taxon>
        <taxon>Corynebacterium</taxon>
    </lineage>
</organism>
<dbReference type="Pfam" id="PF00293">
    <property type="entry name" value="NUDIX"/>
    <property type="match status" value="1"/>
</dbReference>
<reference evidence="5" key="1">
    <citation type="submission" date="2016-10" db="EMBL/GenBank/DDBJ databases">
        <authorList>
            <person name="Varghese N."/>
            <person name="Submissions S."/>
        </authorList>
    </citation>
    <scope>NUCLEOTIDE SEQUENCE [LARGE SCALE GENOMIC DNA]</scope>
    <source>
        <strain evidence="5">DSM 20632</strain>
    </source>
</reference>
<feature type="domain" description="Nudix hydrolase" evidence="3">
    <location>
        <begin position="57"/>
        <end position="193"/>
    </location>
</feature>
<dbReference type="GO" id="GO:0006167">
    <property type="term" value="P:AMP biosynthetic process"/>
    <property type="evidence" value="ECO:0007669"/>
    <property type="project" value="TreeGrafter"/>
</dbReference>
<dbReference type="InterPro" id="IPR000086">
    <property type="entry name" value="NUDIX_hydrolase_dom"/>
</dbReference>
<dbReference type="Pfam" id="PF00300">
    <property type="entry name" value="His_Phos_1"/>
    <property type="match status" value="1"/>
</dbReference>
<dbReference type="Gene3D" id="3.90.79.10">
    <property type="entry name" value="Nucleoside Triphosphate Pyrophosphohydrolase"/>
    <property type="match status" value="1"/>
</dbReference>
<dbReference type="STRING" id="38302.SAMN04488535_0427"/>
<evidence type="ECO:0000256" key="2">
    <source>
        <dbReference type="SAM" id="MobiDB-lite"/>
    </source>
</evidence>
<evidence type="ECO:0000313" key="4">
    <source>
        <dbReference type="EMBL" id="SDL68974.1"/>
    </source>
</evidence>
<feature type="compositionally biased region" description="Basic and acidic residues" evidence="2">
    <location>
        <begin position="12"/>
        <end position="33"/>
    </location>
</feature>
<protein>
    <submittedName>
        <fullName evidence="4">8-oxo-dGTP diphosphatase</fullName>
    </submittedName>
</protein>
<dbReference type="SUPFAM" id="SSF53254">
    <property type="entry name" value="Phosphoglycerate mutase-like"/>
    <property type="match status" value="1"/>
</dbReference>
<dbReference type="CDD" id="cd07040">
    <property type="entry name" value="HP"/>
    <property type="match status" value="1"/>
</dbReference>
<dbReference type="PROSITE" id="PS00893">
    <property type="entry name" value="NUDIX_BOX"/>
    <property type="match status" value="1"/>
</dbReference>
<dbReference type="GO" id="GO:0006754">
    <property type="term" value="P:ATP biosynthetic process"/>
    <property type="evidence" value="ECO:0007669"/>
    <property type="project" value="TreeGrafter"/>
</dbReference>